<evidence type="ECO:0000259" key="1">
    <source>
        <dbReference type="Pfam" id="PF00501"/>
    </source>
</evidence>
<dbReference type="SUPFAM" id="SSF56801">
    <property type="entry name" value="Acetyl-CoA synthetase-like"/>
    <property type="match status" value="1"/>
</dbReference>
<dbReference type="Pfam" id="PF00501">
    <property type="entry name" value="AMP-binding"/>
    <property type="match status" value="1"/>
</dbReference>
<dbReference type="Gene3D" id="3.40.50.12780">
    <property type="entry name" value="N-terminal domain of ligase-like"/>
    <property type="match status" value="1"/>
</dbReference>
<dbReference type="Pfam" id="PF13193">
    <property type="entry name" value="AMP-binding_C"/>
    <property type="match status" value="1"/>
</dbReference>
<dbReference type="InterPro" id="IPR025110">
    <property type="entry name" value="AMP-bd_C"/>
</dbReference>
<evidence type="ECO:0000259" key="2">
    <source>
        <dbReference type="Pfam" id="PF13193"/>
    </source>
</evidence>
<sequence>MVTEIVDASADLAIAPGVLWDLLTDPRNYARVFPGIGACDVHDIVDGRPVWRMRIGGGDTEIHILDVRVLADRAAGTLELQCTERRSFAAVNLSGSADRTRATITCVAPDRVHPLMPSLPNAAAEEWISFGLHRLVDLVRGAPTSMVLNGEDSTVRTQAGVAMQILSTGVLRSMRPDRMYKQINGLTTYGFTLAGGYAAMAGFAPKRLAVVDDRGASSFGDIHARTQRLAAALADKGVGSGDVVGLLARSHLEMIEIVTAVAKLGADLIFLTTWLPAQRIAALAESHRMAAIFADPEFEPLVAYVPPDVMRFGTFSDPARPDLTGVEDLIAVGRSDVGKPDQPGRQILLTAGTSGPAKAAIRPQPRGFASIAALLSRLPFVMNDVMLIAASLSHSWGLAAMHISLPLRAQVVLLDRFDAVECLRLIAEHRVRTLIVVPIMVERILDLPASVRARYDLSSLEVVTCGGAPLSAATVLRFTEVFGDILYTIYGSTEISLGAIAEPADLRVSPTTAGSPPLGARFAVLDQDSNLLPVGAIGRIFIGHHLLTEGYIGAPQPEQVDDMIDSGDLGYVDATGRLFVVARAEEMIVCAGESVYPRPVEEALAFLPEVIESAVVGGPDREAGQRLSAFIVVRPGHMADADAIRDYIRVRLGRAWVPRDIVFIDALPRNASGNVLKRVLTQQPVRR</sequence>
<protein>
    <submittedName>
        <fullName evidence="3">2-succinylbenzoate--CoA ligase</fullName>
        <ecNumber evidence="3">6.2.1.26</ecNumber>
    </submittedName>
</protein>
<dbReference type="PANTHER" id="PTHR43767">
    <property type="entry name" value="LONG-CHAIN-FATTY-ACID--COA LIGASE"/>
    <property type="match status" value="1"/>
</dbReference>
<dbReference type="GO" id="GO:0008756">
    <property type="term" value="F:o-succinylbenzoate-CoA ligase activity"/>
    <property type="evidence" value="ECO:0007669"/>
    <property type="project" value="UniProtKB-EC"/>
</dbReference>
<dbReference type="InterPro" id="IPR045851">
    <property type="entry name" value="AMP-bd_C_sf"/>
</dbReference>
<gene>
    <name evidence="3" type="primary">menE_11</name>
    <name evidence="3" type="ORF">NRB20_68550</name>
</gene>
<dbReference type="CDD" id="cd07812">
    <property type="entry name" value="SRPBCC"/>
    <property type="match status" value="1"/>
</dbReference>
<name>A0A7K0DG10_9NOCA</name>
<dbReference type="InterPro" id="IPR042099">
    <property type="entry name" value="ANL_N_sf"/>
</dbReference>
<evidence type="ECO:0000313" key="3">
    <source>
        <dbReference type="EMBL" id="MQY23724.1"/>
    </source>
</evidence>
<dbReference type="RefSeq" id="WP_319945743.1">
    <property type="nucleotide sequence ID" value="NZ_WEGK01000022.1"/>
</dbReference>
<keyword evidence="3" id="KW-0436">Ligase</keyword>
<organism evidence="3 4">
    <name type="scientific">Nocardia macrotermitis</name>
    <dbReference type="NCBI Taxonomy" id="2585198"/>
    <lineage>
        <taxon>Bacteria</taxon>
        <taxon>Bacillati</taxon>
        <taxon>Actinomycetota</taxon>
        <taxon>Actinomycetes</taxon>
        <taxon>Mycobacteriales</taxon>
        <taxon>Nocardiaceae</taxon>
        <taxon>Nocardia</taxon>
    </lineage>
</organism>
<feature type="domain" description="AMP-binding enzyme C-terminal" evidence="2">
    <location>
        <begin position="600"/>
        <end position="673"/>
    </location>
</feature>
<proteinExistence type="predicted"/>
<feature type="domain" description="AMP-dependent synthetase/ligase" evidence="1">
    <location>
        <begin position="204"/>
        <end position="551"/>
    </location>
</feature>
<reference evidence="3 4" key="1">
    <citation type="submission" date="2019-10" db="EMBL/GenBank/DDBJ databases">
        <title>Nocardia macrotermitis sp. nov. and Nocardia aurantia sp. nov., isolated from the gut of fungus growing-termite Macrotermes natalensis.</title>
        <authorList>
            <person name="Benndorf R."/>
            <person name="Schwitalla J."/>
            <person name="Martin K."/>
            <person name="De Beer W."/>
            <person name="Kaster A.-K."/>
            <person name="Vollmers J."/>
            <person name="Poulsen M."/>
            <person name="Beemelmanns C."/>
        </authorList>
    </citation>
    <scope>NUCLEOTIDE SEQUENCE [LARGE SCALE GENOMIC DNA]</scope>
    <source>
        <strain evidence="3 4">RB20</strain>
    </source>
</reference>
<dbReference type="Proteomes" id="UP000438448">
    <property type="component" value="Unassembled WGS sequence"/>
</dbReference>
<keyword evidence="4" id="KW-1185">Reference proteome</keyword>
<dbReference type="EC" id="6.2.1.26" evidence="3"/>
<dbReference type="EMBL" id="WEGK01000022">
    <property type="protein sequence ID" value="MQY23724.1"/>
    <property type="molecule type" value="Genomic_DNA"/>
</dbReference>
<comment type="caution">
    <text evidence="3">The sequence shown here is derived from an EMBL/GenBank/DDBJ whole genome shotgun (WGS) entry which is preliminary data.</text>
</comment>
<dbReference type="InterPro" id="IPR000873">
    <property type="entry name" value="AMP-dep_synth/lig_dom"/>
</dbReference>
<dbReference type="CDD" id="cd04433">
    <property type="entry name" value="AFD_class_I"/>
    <property type="match status" value="1"/>
</dbReference>
<dbReference type="InterPro" id="IPR050237">
    <property type="entry name" value="ATP-dep_AMP-bd_enzyme"/>
</dbReference>
<dbReference type="InterPro" id="IPR023393">
    <property type="entry name" value="START-like_dom_sf"/>
</dbReference>
<dbReference type="Gene3D" id="3.30.300.30">
    <property type="match status" value="1"/>
</dbReference>
<accession>A0A7K0DG10</accession>
<dbReference type="SUPFAM" id="SSF55961">
    <property type="entry name" value="Bet v1-like"/>
    <property type="match status" value="1"/>
</dbReference>
<dbReference type="PANTHER" id="PTHR43767:SF1">
    <property type="entry name" value="NONRIBOSOMAL PEPTIDE SYNTHASE PES1 (EUROFUNG)-RELATED"/>
    <property type="match status" value="1"/>
</dbReference>
<dbReference type="Gene3D" id="3.30.530.20">
    <property type="match status" value="1"/>
</dbReference>
<evidence type="ECO:0000313" key="4">
    <source>
        <dbReference type="Proteomes" id="UP000438448"/>
    </source>
</evidence>
<dbReference type="AlphaFoldDB" id="A0A7K0DG10"/>